<reference evidence="2" key="2">
    <citation type="submission" date="2023-06" db="EMBL/GenBank/DDBJ databases">
        <authorList>
            <consortium name="Lawrence Berkeley National Laboratory"/>
            <person name="Haridas S."/>
            <person name="Hensen N."/>
            <person name="Bonometti L."/>
            <person name="Westerberg I."/>
            <person name="Brannstrom I.O."/>
            <person name="Guillou S."/>
            <person name="Cros-Aarteil S."/>
            <person name="Calhoun S."/>
            <person name="Kuo A."/>
            <person name="Mondo S."/>
            <person name="Pangilinan J."/>
            <person name="Riley R."/>
            <person name="Labutti K."/>
            <person name="Andreopoulos B."/>
            <person name="Lipzen A."/>
            <person name="Chen C."/>
            <person name="Yanf M."/>
            <person name="Daum C."/>
            <person name="Ng V."/>
            <person name="Clum A."/>
            <person name="Steindorff A."/>
            <person name="Ohm R."/>
            <person name="Martin F."/>
            <person name="Silar P."/>
            <person name="Natvig D."/>
            <person name="Lalanne C."/>
            <person name="Gautier V."/>
            <person name="Ament-Velasquez S.L."/>
            <person name="Kruys A."/>
            <person name="Hutchinson M.I."/>
            <person name="Powell A.J."/>
            <person name="Barry K."/>
            <person name="Miller A.N."/>
            <person name="Grigoriev I.V."/>
            <person name="Debuchy R."/>
            <person name="Gladieux P."/>
            <person name="Thoren M.H."/>
            <person name="Johannesson H."/>
        </authorList>
    </citation>
    <scope>NUCLEOTIDE SEQUENCE</scope>
    <source>
        <strain evidence="2">CBS 168.71</strain>
    </source>
</reference>
<dbReference type="EMBL" id="JAUEPN010000008">
    <property type="protein sequence ID" value="KAK3292009.1"/>
    <property type="molecule type" value="Genomic_DNA"/>
</dbReference>
<evidence type="ECO:0000313" key="3">
    <source>
        <dbReference type="Proteomes" id="UP001278766"/>
    </source>
</evidence>
<organism evidence="2 3">
    <name type="scientific">Chaetomium fimeti</name>
    <dbReference type="NCBI Taxonomy" id="1854472"/>
    <lineage>
        <taxon>Eukaryota</taxon>
        <taxon>Fungi</taxon>
        <taxon>Dikarya</taxon>
        <taxon>Ascomycota</taxon>
        <taxon>Pezizomycotina</taxon>
        <taxon>Sordariomycetes</taxon>
        <taxon>Sordariomycetidae</taxon>
        <taxon>Sordariales</taxon>
        <taxon>Chaetomiaceae</taxon>
        <taxon>Chaetomium</taxon>
    </lineage>
</organism>
<dbReference type="RefSeq" id="XP_062655523.1">
    <property type="nucleotide sequence ID" value="XM_062804668.1"/>
</dbReference>
<comment type="caution">
    <text evidence="2">The sequence shown here is derived from an EMBL/GenBank/DDBJ whole genome shotgun (WGS) entry which is preliminary data.</text>
</comment>
<dbReference type="AlphaFoldDB" id="A0AAE0LPB8"/>
<dbReference type="InterPro" id="IPR036770">
    <property type="entry name" value="Ankyrin_rpt-contain_sf"/>
</dbReference>
<name>A0AAE0LPB8_9PEZI</name>
<dbReference type="Gene3D" id="1.25.40.20">
    <property type="entry name" value="Ankyrin repeat-containing domain"/>
    <property type="match status" value="1"/>
</dbReference>
<reference evidence="2" key="1">
    <citation type="journal article" date="2023" name="Mol. Phylogenet. Evol.">
        <title>Genome-scale phylogeny and comparative genomics of the fungal order Sordariales.</title>
        <authorList>
            <person name="Hensen N."/>
            <person name="Bonometti L."/>
            <person name="Westerberg I."/>
            <person name="Brannstrom I.O."/>
            <person name="Guillou S."/>
            <person name="Cros-Aarteil S."/>
            <person name="Calhoun S."/>
            <person name="Haridas S."/>
            <person name="Kuo A."/>
            <person name="Mondo S."/>
            <person name="Pangilinan J."/>
            <person name="Riley R."/>
            <person name="LaButti K."/>
            <person name="Andreopoulos B."/>
            <person name="Lipzen A."/>
            <person name="Chen C."/>
            <person name="Yan M."/>
            <person name="Daum C."/>
            <person name="Ng V."/>
            <person name="Clum A."/>
            <person name="Steindorff A."/>
            <person name="Ohm R.A."/>
            <person name="Martin F."/>
            <person name="Silar P."/>
            <person name="Natvig D.O."/>
            <person name="Lalanne C."/>
            <person name="Gautier V."/>
            <person name="Ament-Velasquez S.L."/>
            <person name="Kruys A."/>
            <person name="Hutchinson M.I."/>
            <person name="Powell A.J."/>
            <person name="Barry K."/>
            <person name="Miller A.N."/>
            <person name="Grigoriev I.V."/>
            <person name="Debuchy R."/>
            <person name="Gladieux P."/>
            <person name="Hiltunen Thoren M."/>
            <person name="Johannesson H."/>
        </authorList>
    </citation>
    <scope>NUCLEOTIDE SEQUENCE</scope>
    <source>
        <strain evidence="2">CBS 168.71</strain>
    </source>
</reference>
<dbReference type="GeneID" id="87841616"/>
<dbReference type="Proteomes" id="UP001278766">
    <property type="component" value="Unassembled WGS sequence"/>
</dbReference>
<accession>A0AAE0LPB8</accession>
<proteinExistence type="predicted"/>
<gene>
    <name evidence="2" type="ORF">B0H64DRAFT_408714</name>
</gene>
<evidence type="ECO:0000256" key="1">
    <source>
        <dbReference type="SAM" id="MobiDB-lite"/>
    </source>
</evidence>
<feature type="region of interest" description="Disordered" evidence="1">
    <location>
        <begin position="23"/>
        <end position="45"/>
    </location>
</feature>
<sequence>MEKTGTSTPEEAVRPLVASLSISGATNPPAAHVPSPTHRSTAEDGGLREACRTGCIAAIDAALRLGTSISTVPVASVVPKRKPIAVVGGSTSSGSNREDGKPSTVKALTLQLAARGRQVDTFSHLLSIGARLDEPGTSVASIRSLIRLVTRGPDGPALLRLFLGANLAHQLDQEMRNEALLGLMQGCNPPPRSSSPVPAFDERVEFARALLDDFGASPDFFRGPARRPCTSTLSAAVLTLSPDLVRLLLDHGACPDGPPDLQRQPVSERPFHVPLCALAHALAGSLLDPPAQAALRQIADMLLDRGADASVCVPYLGASRWFMSFANPLVVFLDAIDCWDDDGGGPQALDALRFLLDRGMSPDRPPIHASQERWRPDLPHWVLVSRGSVRRDPVTDLLDKWGLAKLASPAFASALEMLAAYHPRNRGGIERVAEVLAKYDYYRPSPASSSSSLSSAADNTTIIIPQTQEDIILDAWRRIISSTARLLNPFNLGEFFYAYAFTKASCPRSGPQGRLGYHGAGAHKIGDLATTTVVALLAAGADANHRHRRSETEPWRNDAWHVEVGPMALHSICRWLAGHPPRAPHDPPPRWQRDCRGVRHTPDRAGFVRFLVEECGADPRARFQGRTPAEILVQLRRPELDAEETMDGRWGRQMEVVASARRELVTFLESAAAETA</sequence>
<keyword evidence="3" id="KW-1185">Reference proteome</keyword>
<evidence type="ECO:0000313" key="2">
    <source>
        <dbReference type="EMBL" id="KAK3292009.1"/>
    </source>
</evidence>
<evidence type="ECO:0008006" key="4">
    <source>
        <dbReference type="Google" id="ProtNLM"/>
    </source>
</evidence>
<protein>
    <recommendedName>
        <fullName evidence="4">Ankyrin repeat protein</fullName>
    </recommendedName>
</protein>